<dbReference type="RefSeq" id="XP_055683387.1">
    <property type="nucleotide sequence ID" value="XM_055827412.1"/>
</dbReference>
<dbReference type="GO" id="GO:0003713">
    <property type="term" value="F:transcription coactivator activity"/>
    <property type="evidence" value="ECO:0007669"/>
    <property type="project" value="TreeGrafter"/>
</dbReference>
<dbReference type="VEuPathDB" id="VectorBase:LLONM1_001345"/>
<dbReference type="VEuPathDB" id="VectorBase:LLOJ003715"/>
<evidence type="ECO:0000256" key="2">
    <source>
        <dbReference type="ARBA" id="ARBA00008048"/>
    </source>
</evidence>
<reference evidence="6" key="2">
    <citation type="journal article" date="2020" name="BMC">
        <title>Leishmania infection induces a limited differential gene expression in the sand fly midgut.</title>
        <authorList>
            <person name="Coutinho-Abreu I.V."/>
            <person name="Serafim T.D."/>
            <person name="Meneses C."/>
            <person name="Kamhawi S."/>
            <person name="Oliveira F."/>
            <person name="Valenzuela J.G."/>
        </authorList>
    </citation>
    <scope>NUCLEOTIDE SEQUENCE</scope>
    <source>
        <strain evidence="6">Jacobina</strain>
        <tissue evidence="6">Midgut</tissue>
    </source>
</reference>
<evidence type="ECO:0000313" key="8">
    <source>
        <dbReference type="Proteomes" id="UP000092461"/>
    </source>
</evidence>
<dbReference type="GeneID" id="129790128"/>
<dbReference type="Proteomes" id="UP000092461">
    <property type="component" value="Unassembled WGS sequence"/>
</dbReference>
<evidence type="ECO:0000313" key="6">
    <source>
        <dbReference type="EMBL" id="MBC1174095.1"/>
    </source>
</evidence>
<dbReference type="GO" id="GO:0006357">
    <property type="term" value="P:regulation of transcription by RNA polymerase II"/>
    <property type="evidence" value="ECO:0007669"/>
    <property type="project" value="TreeGrafter"/>
</dbReference>
<evidence type="ECO:0000256" key="4">
    <source>
        <dbReference type="ARBA" id="ARBA00023163"/>
    </source>
</evidence>
<accession>A0A1B0CH03</accession>
<sequence>MTEPLHTALSAIKELRSSVGQIFESLSGGVRAEHGVEGRDAKYLLELQDLLNAVTMNLRDVEAAINVLTPPAGPFNLGNSSFLSQETTQDRQALYSQLVNSYKWIDKIREHSNLAANLLSHNALKRSYSTNSTKRRRPLTSSHNVLPQQVDQALQAIDRNFNDMTLKIWRPFATNVILHISLSRVLKAAIVFKGLMIEWVIVKGFEEALDDVDDLWTESRHKVFQQVRDHTHSAMLHFYSPTLPELAVRSFMTWIHSYITLFSDPCKKCGLHLHNSLPPTWRDFRTLEPFHVECKH</sequence>
<comment type="subcellular location">
    <subcellularLocation>
        <location evidence="1">Nucleus</location>
    </subcellularLocation>
</comment>
<dbReference type="AlphaFoldDB" id="A0A1B0CH03"/>
<keyword evidence="5" id="KW-0539">Nucleus</keyword>
<evidence type="ECO:0000256" key="1">
    <source>
        <dbReference type="ARBA" id="ARBA00004123"/>
    </source>
</evidence>
<dbReference type="EMBL" id="AJWK01011791">
    <property type="status" value="NOT_ANNOTATED_CDS"/>
    <property type="molecule type" value="Genomic_DNA"/>
</dbReference>
<protein>
    <submittedName>
        <fullName evidence="6">Putative mediator of rna polymerase ii transcription subunit 27</fullName>
    </submittedName>
</protein>
<dbReference type="PANTHER" id="PTHR13130">
    <property type="entry name" value="34 KDA TRANSCRIPTIONAL CO-ACTIVATOR-RELATED"/>
    <property type="match status" value="1"/>
</dbReference>
<evidence type="ECO:0000256" key="5">
    <source>
        <dbReference type="ARBA" id="ARBA00023242"/>
    </source>
</evidence>
<keyword evidence="8" id="KW-1185">Reference proteome</keyword>
<comment type="similarity">
    <text evidence="2">Belongs to the Mediator complex subunit 27 family.</text>
</comment>
<dbReference type="InterPro" id="IPR021627">
    <property type="entry name" value="Mediator_Med27"/>
</dbReference>
<proteinExistence type="inferred from homology"/>
<dbReference type="OrthoDB" id="1868004at2759"/>
<reference evidence="8" key="1">
    <citation type="submission" date="2012-05" db="EMBL/GenBank/DDBJ databases">
        <title>Whole Genome Assembly of Lutzomyia longipalpis.</title>
        <authorList>
            <person name="Richards S."/>
            <person name="Qu C."/>
            <person name="Dillon R."/>
            <person name="Worley K."/>
            <person name="Scherer S."/>
            <person name="Batterton M."/>
            <person name="Taylor A."/>
            <person name="Hawes A."/>
            <person name="Hernandez B."/>
            <person name="Kovar C."/>
            <person name="Mandapat C."/>
            <person name="Pham C."/>
            <person name="Qu C."/>
            <person name="Jing C."/>
            <person name="Bess C."/>
            <person name="Bandaranaike D."/>
            <person name="Ngo D."/>
            <person name="Ongeri F."/>
            <person name="Arias F."/>
            <person name="Lara F."/>
            <person name="Weissenberger G."/>
            <person name="Kamau G."/>
            <person name="Han H."/>
            <person name="Shen H."/>
            <person name="Dinh H."/>
            <person name="Khalil I."/>
            <person name="Jones J."/>
            <person name="Shafer J."/>
            <person name="Jayaseelan J."/>
            <person name="Quiroz J."/>
            <person name="Blankenburg K."/>
            <person name="Nguyen L."/>
            <person name="Jackson L."/>
            <person name="Francisco L."/>
            <person name="Tang L.-Y."/>
            <person name="Pu L.-L."/>
            <person name="Perales L."/>
            <person name="Lorensuhewa L."/>
            <person name="Munidasa M."/>
            <person name="Coyle M."/>
            <person name="Taylor M."/>
            <person name="Puazo M."/>
            <person name="Firestine M."/>
            <person name="Scheel M."/>
            <person name="Javaid M."/>
            <person name="Wang M."/>
            <person name="Li M."/>
            <person name="Tabassum N."/>
            <person name="Saada N."/>
            <person name="Osuji N."/>
            <person name="Aqrawi P."/>
            <person name="Fu Q."/>
            <person name="Thornton R."/>
            <person name="Raj R."/>
            <person name="Goodspeed R."/>
            <person name="Mata R."/>
            <person name="Najjar R."/>
            <person name="Gubbala S."/>
            <person name="Lee S."/>
            <person name="Denson S."/>
            <person name="Patil S."/>
            <person name="Macmil S."/>
            <person name="Qi S."/>
            <person name="Matskevitch T."/>
            <person name="Palculict T."/>
            <person name="Mathew T."/>
            <person name="Vee V."/>
            <person name="Velamala V."/>
            <person name="Korchina V."/>
            <person name="Cai W."/>
            <person name="Liu W."/>
            <person name="Dai W."/>
            <person name="Zou X."/>
            <person name="Zhu Y."/>
            <person name="Zhang Y."/>
            <person name="Wu Y.-Q."/>
            <person name="Xin Y."/>
            <person name="Nazarath L."/>
            <person name="Kovar C."/>
            <person name="Han Y."/>
            <person name="Muzny D."/>
            <person name="Gibbs R."/>
        </authorList>
    </citation>
    <scope>NUCLEOTIDE SEQUENCE [LARGE SCALE GENOMIC DNA]</scope>
    <source>
        <strain evidence="8">Jacobina</strain>
    </source>
</reference>
<name>A0A1B0CH03_LUTLO</name>
<dbReference type="EMBL" id="GITU01005392">
    <property type="protein sequence ID" value="MBC1174095.1"/>
    <property type="molecule type" value="Transcribed_RNA"/>
</dbReference>
<dbReference type="PANTHER" id="PTHR13130:SF4">
    <property type="entry name" value="MEDIATOR OF RNA POLYMERASE II TRANSCRIPTION SUBUNIT 27"/>
    <property type="match status" value="1"/>
</dbReference>
<dbReference type="KEGG" id="lll:129790128"/>
<dbReference type="GO" id="GO:0016592">
    <property type="term" value="C:mediator complex"/>
    <property type="evidence" value="ECO:0007669"/>
    <property type="project" value="InterPro"/>
</dbReference>
<organism evidence="7 8">
    <name type="scientific">Lutzomyia longipalpis</name>
    <name type="common">Sand fly</name>
    <dbReference type="NCBI Taxonomy" id="7200"/>
    <lineage>
        <taxon>Eukaryota</taxon>
        <taxon>Metazoa</taxon>
        <taxon>Ecdysozoa</taxon>
        <taxon>Arthropoda</taxon>
        <taxon>Hexapoda</taxon>
        <taxon>Insecta</taxon>
        <taxon>Pterygota</taxon>
        <taxon>Neoptera</taxon>
        <taxon>Endopterygota</taxon>
        <taxon>Diptera</taxon>
        <taxon>Nematocera</taxon>
        <taxon>Psychodoidea</taxon>
        <taxon>Psychodidae</taxon>
        <taxon>Lutzomyia</taxon>
        <taxon>Lutzomyia</taxon>
    </lineage>
</organism>
<keyword evidence="4" id="KW-0804">Transcription</keyword>
<evidence type="ECO:0000256" key="3">
    <source>
        <dbReference type="ARBA" id="ARBA00023015"/>
    </source>
</evidence>
<dbReference type="Pfam" id="PF11571">
    <property type="entry name" value="Med27"/>
    <property type="match status" value="1"/>
</dbReference>
<dbReference type="EnsemblMetazoa" id="LLOJ003715-RA">
    <property type="protein sequence ID" value="LLOJ003715-PA"/>
    <property type="gene ID" value="LLOJ003715"/>
</dbReference>
<keyword evidence="3" id="KW-0805">Transcription regulation</keyword>
<evidence type="ECO:0000313" key="7">
    <source>
        <dbReference type="EnsemblMetazoa" id="LLOJ003715-PA"/>
    </source>
</evidence>
<reference evidence="7" key="3">
    <citation type="submission" date="2020-05" db="UniProtKB">
        <authorList>
            <consortium name="EnsemblMetazoa"/>
        </authorList>
    </citation>
    <scope>IDENTIFICATION</scope>
    <source>
        <strain evidence="7">Jacobina</strain>
    </source>
</reference>
<dbReference type="CTD" id="9442"/>